<dbReference type="GO" id="GO:0047343">
    <property type="term" value="F:glucose-1-phosphate cytidylyltransferase activity"/>
    <property type="evidence" value="ECO:0007669"/>
    <property type="project" value="InterPro"/>
</dbReference>
<dbReference type="EMBL" id="CP011002">
    <property type="protein sequence ID" value="AKO66304.1"/>
    <property type="molecule type" value="Genomic_DNA"/>
</dbReference>
<dbReference type="PATRIC" id="fig|1623450.3.peg.1297"/>
<gene>
    <name evidence="2" type="ORF">VI33_06475</name>
</gene>
<dbReference type="PANTHER" id="PTHR47183">
    <property type="entry name" value="GLUCOSE-1-PHOSPHATE CYTIDYLYLTRANSFERASE-RELATED"/>
    <property type="match status" value="1"/>
</dbReference>
<dbReference type="PANTHER" id="PTHR47183:SF1">
    <property type="entry name" value="GLUCOSE-1-PHOSPHATE CYTIDYLYLTRANSFERASE"/>
    <property type="match status" value="1"/>
</dbReference>
<dbReference type="Pfam" id="PF00483">
    <property type="entry name" value="NTP_transferase"/>
    <property type="match status" value="1"/>
</dbReference>
<dbReference type="SUPFAM" id="SSF53448">
    <property type="entry name" value="Nucleotide-diphospho-sugar transferases"/>
    <property type="match status" value="1"/>
</dbReference>
<accession>A0A0H4J0J5</accession>
<proteinExistence type="predicted"/>
<keyword evidence="2" id="KW-0548">Nucleotidyltransferase</keyword>
<feature type="domain" description="Nucleotidyl transferase" evidence="1">
    <location>
        <begin position="2"/>
        <end position="216"/>
    </location>
</feature>
<evidence type="ECO:0000313" key="3">
    <source>
        <dbReference type="Proteomes" id="UP000066549"/>
    </source>
</evidence>
<dbReference type="Proteomes" id="UP000066549">
    <property type="component" value="Chromosome"/>
</dbReference>
<dbReference type="InterPro" id="IPR029044">
    <property type="entry name" value="Nucleotide-diphossugar_trans"/>
</dbReference>
<sequence>MKTVILAGGLGSRLSEETDIKPKPLVEVGGKPILWHIMKIYSHYGFNDFVICLGYKGYLIKEYFINYYSHTSDFTVNLHDNSINFHNNKSEDWKITLIDTGENTMTGGRIKKILNYVDDNFFMTYGDGLSDVNILQLLEHHKKFNKIATVTAVQPPGRFGALAIDQNVVTSFYEKPIGDSNFINGGFFVLNKKIKDYIADDSTVFEQAPLKNLVNDKNLTAFHHQGFWQPMDTLREKNMLNDMWDQNKAPWKLWD</sequence>
<dbReference type="CDD" id="cd02524">
    <property type="entry name" value="G1P_cytidylyltransferase"/>
    <property type="match status" value="1"/>
</dbReference>
<protein>
    <submittedName>
        <fullName evidence="2">Glucose-1-phosphate cytidylyltransferase</fullName>
    </submittedName>
</protein>
<dbReference type="InterPro" id="IPR013446">
    <property type="entry name" value="G1P_cyt_trans-like"/>
</dbReference>
<dbReference type="InterPro" id="IPR046981">
    <property type="entry name" value="G1P_cyt_trans"/>
</dbReference>
<dbReference type="OrthoDB" id="9788272at2"/>
<organism evidence="2 3">
    <name type="scientific">Methylophilales bacterium MBRS-H7</name>
    <dbReference type="NCBI Taxonomy" id="1623450"/>
    <lineage>
        <taxon>Bacteria</taxon>
        <taxon>Pseudomonadati</taxon>
        <taxon>Pseudomonadota</taxon>
        <taxon>Betaproteobacteria</taxon>
        <taxon>Nitrosomonadales</taxon>
        <taxon>OM43 clade</taxon>
    </lineage>
</organism>
<dbReference type="GO" id="GO:0009243">
    <property type="term" value="P:O antigen biosynthetic process"/>
    <property type="evidence" value="ECO:0007669"/>
    <property type="project" value="InterPro"/>
</dbReference>
<evidence type="ECO:0000313" key="2">
    <source>
        <dbReference type="EMBL" id="AKO66304.1"/>
    </source>
</evidence>
<keyword evidence="3" id="KW-1185">Reference proteome</keyword>
<dbReference type="NCBIfam" id="TIGR02623">
    <property type="entry name" value="G1P_cyt_trans"/>
    <property type="match status" value="1"/>
</dbReference>
<dbReference type="AlphaFoldDB" id="A0A0H4J0J5"/>
<evidence type="ECO:0000259" key="1">
    <source>
        <dbReference type="Pfam" id="PF00483"/>
    </source>
</evidence>
<reference evidence="2 3" key="1">
    <citation type="submission" date="2015-03" db="EMBL/GenBank/DDBJ databases">
        <title>Comparative analysis of the OM43 clade including a novel species from Red Sea uncovers genomic and metabolic diversity among marine methylotrophs.</title>
        <authorList>
            <person name="Jimenez-Infante F."/>
            <person name="Ngugi D.K."/>
            <person name="Vinu M."/>
            <person name="Alam I."/>
            <person name="Kamau A."/>
            <person name="Blom J."/>
            <person name="Bajic V.B."/>
            <person name="Stingl U."/>
        </authorList>
    </citation>
    <scope>NUCLEOTIDE SEQUENCE [LARGE SCALE GENOMIC DNA]</scope>
    <source>
        <strain evidence="2 3">MBRSH7</strain>
    </source>
</reference>
<dbReference type="Gene3D" id="3.90.550.10">
    <property type="entry name" value="Spore Coat Polysaccharide Biosynthesis Protein SpsA, Chain A"/>
    <property type="match status" value="1"/>
</dbReference>
<keyword evidence="2" id="KW-0808">Transferase</keyword>
<dbReference type="InterPro" id="IPR005835">
    <property type="entry name" value="NTP_transferase_dom"/>
</dbReference>
<name>A0A0H4J0J5_9PROT</name>